<gene>
    <name evidence="2" type="ORF">P7K49_022669</name>
</gene>
<reference evidence="2 3" key="1">
    <citation type="submission" date="2023-05" db="EMBL/GenBank/DDBJ databases">
        <title>B98-5 Cell Line De Novo Hybrid Assembly: An Optical Mapping Approach.</title>
        <authorList>
            <person name="Kananen K."/>
            <person name="Auerbach J.A."/>
            <person name="Kautto E."/>
            <person name="Blachly J.S."/>
        </authorList>
    </citation>
    <scope>NUCLEOTIDE SEQUENCE [LARGE SCALE GENOMIC DNA]</scope>
    <source>
        <strain evidence="2">B95-8</strain>
        <tissue evidence="2">Cell line</tissue>
    </source>
</reference>
<name>A0ABQ9UJH4_SAGOE</name>
<proteinExistence type="predicted"/>
<sequence>MPPRGGTSGRRRNLSWGWDHTRNPQDASGSALTDKTLKQLWPQRPPSPTPP</sequence>
<feature type="compositionally biased region" description="Polar residues" evidence="1">
    <location>
        <begin position="24"/>
        <end position="33"/>
    </location>
</feature>
<dbReference type="EMBL" id="JASSZA010000011">
    <property type="protein sequence ID" value="KAK2097218.1"/>
    <property type="molecule type" value="Genomic_DNA"/>
</dbReference>
<dbReference type="Proteomes" id="UP001266305">
    <property type="component" value="Unassembled WGS sequence"/>
</dbReference>
<keyword evidence="3" id="KW-1185">Reference proteome</keyword>
<accession>A0ABQ9UJH4</accession>
<protein>
    <submittedName>
        <fullName evidence="2">Uncharacterized protein</fullName>
    </submittedName>
</protein>
<evidence type="ECO:0000256" key="1">
    <source>
        <dbReference type="SAM" id="MobiDB-lite"/>
    </source>
</evidence>
<feature type="region of interest" description="Disordered" evidence="1">
    <location>
        <begin position="1"/>
        <end position="51"/>
    </location>
</feature>
<feature type="non-terminal residue" evidence="2">
    <location>
        <position position="51"/>
    </location>
</feature>
<evidence type="ECO:0000313" key="2">
    <source>
        <dbReference type="EMBL" id="KAK2097218.1"/>
    </source>
</evidence>
<organism evidence="2 3">
    <name type="scientific">Saguinus oedipus</name>
    <name type="common">Cotton-top tamarin</name>
    <name type="synonym">Oedipomidas oedipus</name>
    <dbReference type="NCBI Taxonomy" id="9490"/>
    <lineage>
        <taxon>Eukaryota</taxon>
        <taxon>Metazoa</taxon>
        <taxon>Chordata</taxon>
        <taxon>Craniata</taxon>
        <taxon>Vertebrata</taxon>
        <taxon>Euteleostomi</taxon>
        <taxon>Mammalia</taxon>
        <taxon>Eutheria</taxon>
        <taxon>Euarchontoglires</taxon>
        <taxon>Primates</taxon>
        <taxon>Haplorrhini</taxon>
        <taxon>Platyrrhini</taxon>
        <taxon>Cebidae</taxon>
        <taxon>Callitrichinae</taxon>
        <taxon>Saguinus</taxon>
    </lineage>
</organism>
<evidence type="ECO:0000313" key="3">
    <source>
        <dbReference type="Proteomes" id="UP001266305"/>
    </source>
</evidence>
<comment type="caution">
    <text evidence="2">The sequence shown here is derived from an EMBL/GenBank/DDBJ whole genome shotgun (WGS) entry which is preliminary data.</text>
</comment>